<dbReference type="EMBL" id="VFSU01000023">
    <property type="protein sequence ID" value="TPE61388.1"/>
    <property type="molecule type" value="Genomic_DNA"/>
</dbReference>
<evidence type="ECO:0000313" key="2">
    <source>
        <dbReference type="Proteomes" id="UP000319897"/>
    </source>
</evidence>
<dbReference type="RefSeq" id="WP_140928005.1">
    <property type="nucleotide sequence ID" value="NZ_VFSU01000023.1"/>
</dbReference>
<dbReference type="AlphaFoldDB" id="A0A501XL26"/>
<sequence>MRPDLSIRQFTPPPVTALPEDARVQLKAARMWVMLARHQRNPKPVLTALLGSTTAAFCTLMEGVVTAWPDAFTTFPPCASQLAPDEATFLDLLAHAADGDEAGAHGLLNDLLPPTDRIRLWQAAMRAVPAGFAF</sequence>
<reference evidence="1 2" key="1">
    <citation type="submission" date="2019-06" db="EMBL/GenBank/DDBJ databases">
        <authorList>
            <person name="Lee I."/>
            <person name="Jang G.I."/>
            <person name="Hwang C.Y."/>
        </authorList>
    </citation>
    <scope>NUCLEOTIDE SEQUENCE [LARGE SCALE GENOMIC DNA]</scope>
    <source>
        <strain evidence="1 2">PAMC 28131</strain>
    </source>
</reference>
<keyword evidence="2" id="KW-1185">Reference proteome</keyword>
<protein>
    <submittedName>
        <fullName evidence="1">Uncharacterized protein</fullName>
    </submittedName>
</protein>
<name>A0A501XL26_9SPHN</name>
<accession>A0A501XL26</accession>
<proteinExistence type="predicted"/>
<comment type="caution">
    <text evidence="1">The sequence shown here is derived from an EMBL/GenBank/DDBJ whole genome shotgun (WGS) entry which is preliminary data.</text>
</comment>
<evidence type="ECO:0000313" key="1">
    <source>
        <dbReference type="EMBL" id="TPE61388.1"/>
    </source>
</evidence>
<dbReference type="OrthoDB" id="7410293at2"/>
<gene>
    <name evidence="1" type="ORF">FJQ54_08565</name>
</gene>
<dbReference type="Proteomes" id="UP000319897">
    <property type="component" value="Unassembled WGS sequence"/>
</dbReference>
<organism evidence="1 2">
    <name type="scientific">Sandaracinobacter neustonicus</name>
    <dbReference type="NCBI Taxonomy" id="1715348"/>
    <lineage>
        <taxon>Bacteria</taxon>
        <taxon>Pseudomonadati</taxon>
        <taxon>Pseudomonadota</taxon>
        <taxon>Alphaproteobacteria</taxon>
        <taxon>Sphingomonadales</taxon>
        <taxon>Sphingosinicellaceae</taxon>
        <taxon>Sandaracinobacter</taxon>
    </lineage>
</organism>